<dbReference type="AlphaFoldDB" id="A0A5B7GYU3"/>
<dbReference type="EMBL" id="VSRR010018929">
    <property type="protein sequence ID" value="MPC61794.1"/>
    <property type="molecule type" value="Genomic_DNA"/>
</dbReference>
<organism evidence="1 2">
    <name type="scientific">Portunus trituberculatus</name>
    <name type="common">Swimming crab</name>
    <name type="synonym">Neptunus trituberculatus</name>
    <dbReference type="NCBI Taxonomy" id="210409"/>
    <lineage>
        <taxon>Eukaryota</taxon>
        <taxon>Metazoa</taxon>
        <taxon>Ecdysozoa</taxon>
        <taxon>Arthropoda</taxon>
        <taxon>Crustacea</taxon>
        <taxon>Multicrustacea</taxon>
        <taxon>Malacostraca</taxon>
        <taxon>Eumalacostraca</taxon>
        <taxon>Eucarida</taxon>
        <taxon>Decapoda</taxon>
        <taxon>Pleocyemata</taxon>
        <taxon>Brachyura</taxon>
        <taxon>Eubrachyura</taxon>
        <taxon>Portunoidea</taxon>
        <taxon>Portunidae</taxon>
        <taxon>Portuninae</taxon>
        <taxon>Portunus</taxon>
    </lineage>
</organism>
<gene>
    <name evidence="1" type="ORF">E2C01_055870</name>
</gene>
<dbReference type="Proteomes" id="UP000324222">
    <property type="component" value="Unassembled WGS sequence"/>
</dbReference>
<protein>
    <submittedName>
        <fullName evidence="1">Uncharacterized protein</fullName>
    </submittedName>
</protein>
<evidence type="ECO:0000313" key="2">
    <source>
        <dbReference type="Proteomes" id="UP000324222"/>
    </source>
</evidence>
<keyword evidence="2" id="KW-1185">Reference proteome</keyword>
<comment type="caution">
    <text evidence="1">The sequence shown here is derived from an EMBL/GenBank/DDBJ whole genome shotgun (WGS) entry which is preliminary data.</text>
</comment>
<sequence>MNQAAVLRFCGPKHEKHCGRVTESCVLVWRLVREMAPGENVDGGQKQGGAAANTGALWDVALTSTLFPNGRPRANIT</sequence>
<accession>A0A5B7GYU3</accession>
<evidence type="ECO:0000313" key="1">
    <source>
        <dbReference type="EMBL" id="MPC61794.1"/>
    </source>
</evidence>
<reference evidence="1 2" key="1">
    <citation type="submission" date="2019-05" db="EMBL/GenBank/DDBJ databases">
        <title>Another draft genome of Portunus trituberculatus and its Hox gene families provides insights of decapod evolution.</title>
        <authorList>
            <person name="Jeong J.-H."/>
            <person name="Song I."/>
            <person name="Kim S."/>
            <person name="Choi T."/>
            <person name="Kim D."/>
            <person name="Ryu S."/>
            <person name="Kim W."/>
        </authorList>
    </citation>
    <scope>NUCLEOTIDE SEQUENCE [LARGE SCALE GENOMIC DNA]</scope>
    <source>
        <tissue evidence="1">Muscle</tissue>
    </source>
</reference>
<proteinExistence type="predicted"/>
<name>A0A5B7GYU3_PORTR</name>